<evidence type="ECO:0000313" key="14">
    <source>
        <dbReference type="EMBL" id="EMD17640.1"/>
    </source>
</evidence>
<evidence type="ECO:0000256" key="8">
    <source>
        <dbReference type="ARBA" id="ARBA00022932"/>
    </source>
</evidence>
<evidence type="ECO:0000256" key="10">
    <source>
        <dbReference type="PIRNR" id="PIRNR000804"/>
    </source>
</evidence>
<dbReference type="GO" id="GO:0006271">
    <property type="term" value="P:DNA strand elongation involved in DNA replication"/>
    <property type="evidence" value="ECO:0007669"/>
    <property type="project" value="TreeGrafter"/>
</dbReference>
<keyword evidence="15" id="KW-1185">Reference proteome</keyword>
<evidence type="ECO:0000256" key="4">
    <source>
        <dbReference type="ARBA" id="ARBA00022490"/>
    </source>
</evidence>
<dbReference type="Pfam" id="PF02767">
    <property type="entry name" value="DNA_pol3_beta_2"/>
    <property type="match status" value="1"/>
</dbReference>
<protein>
    <recommendedName>
        <fullName evidence="3 10">Beta sliding clamp</fullName>
    </recommendedName>
</protein>
<dbReference type="InterPro" id="IPR022637">
    <property type="entry name" value="DNA_polIII_beta_cen"/>
</dbReference>
<comment type="similarity">
    <text evidence="2 10">Belongs to the beta sliding clamp family.</text>
</comment>
<dbReference type="InterPro" id="IPR001001">
    <property type="entry name" value="DNA_polIII_beta"/>
</dbReference>
<dbReference type="SMART" id="SM00480">
    <property type="entry name" value="POL3Bc"/>
    <property type="match status" value="1"/>
</dbReference>
<dbReference type="GO" id="GO:0005737">
    <property type="term" value="C:cytoplasm"/>
    <property type="evidence" value="ECO:0007669"/>
    <property type="project" value="UniProtKB-SubCell"/>
</dbReference>
<dbReference type="InterPro" id="IPR022634">
    <property type="entry name" value="DNA_polIII_beta_N"/>
</dbReference>
<comment type="caution">
    <text evidence="14">The sequence shown here is derived from an EMBL/GenBank/DDBJ whole genome shotgun (WGS) entry which is preliminary data.</text>
</comment>
<evidence type="ECO:0000256" key="5">
    <source>
        <dbReference type="ARBA" id="ARBA00022679"/>
    </source>
</evidence>
<proteinExistence type="inferred from homology"/>
<name>M2Q436_9FIRM</name>
<dbReference type="GO" id="GO:0009360">
    <property type="term" value="C:DNA polymerase III complex"/>
    <property type="evidence" value="ECO:0007669"/>
    <property type="project" value="InterPro"/>
</dbReference>
<dbReference type="AlphaFoldDB" id="M2Q436"/>
<evidence type="ECO:0000256" key="2">
    <source>
        <dbReference type="ARBA" id="ARBA00010752"/>
    </source>
</evidence>
<evidence type="ECO:0000259" key="12">
    <source>
        <dbReference type="Pfam" id="PF02767"/>
    </source>
</evidence>
<keyword evidence="8 10" id="KW-0239">DNA-directed DNA polymerase</keyword>
<dbReference type="GO" id="GO:0008408">
    <property type="term" value="F:3'-5' exonuclease activity"/>
    <property type="evidence" value="ECO:0007669"/>
    <property type="project" value="InterPro"/>
</dbReference>
<dbReference type="eggNOG" id="COG0592">
    <property type="taxonomic scope" value="Bacteria"/>
</dbReference>
<dbReference type="CDD" id="cd00140">
    <property type="entry name" value="beta_clamp"/>
    <property type="match status" value="1"/>
</dbReference>
<dbReference type="OrthoDB" id="8421503at2"/>
<evidence type="ECO:0000256" key="3">
    <source>
        <dbReference type="ARBA" id="ARBA00021035"/>
    </source>
</evidence>
<dbReference type="GO" id="GO:0003677">
    <property type="term" value="F:DNA binding"/>
    <property type="evidence" value="ECO:0007669"/>
    <property type="project" value="UniProtKB-UniRule"/>
</dbReference>
<evidence type="ECO:0000259" key="13">
    <source>
        <dbReference type="Pfam" id="PF02768"/>
    </source>
</evidence>
<dbReference type="STRING" id="999415.HMPREF9943_00072"/>
<dbReference type="InterPro" id="IPR022635">
    <property type="entry name" value="DNA_polIII_beta_C"/>
</dbReference>
<comment type="subunit">
    <text evidence="10">Forms a ring-shaped head-to-tail homodimer around DNA.</text>
</comment>
<organism evidence="14 15">
    <name type="scientific">Eggerthia catenaformis OT 569 = DSM 20559</name>
    <dbReference type="NCBI Taxonomy" id="999415"/>
    <lineage>
        <taxon>Bacteria</taxon>
        <taxon>Bacillati</taxon>
        <taxon>Bacillota</taxon>
        <taxon>Erysipelotrichia</taxon>
        <taxon>Erysipelotrichales</taxon>
        <taxon>Coprobacillaceae</taxon>
        <taxon>Eggerthia</taxon>
    </lineage>
</organism>
<dbReference type="PANTHER" id="PTHR30478:SF0">
    <property type="entry name" value="BETA SLIDING CLAMP"/>
    <property type="match status" value="1"/>
</dbReference>
<dbReference type="EMBL" id="AGEJ01000001">
    <property type="protein sequence ID" value="EMD17640.1"/>
    <property type="molecule type" value="Genomic_DNA"/>
</dbReference>
<accession>M2Q436</accession>
<keyword evidence="9" id="KW-0238">DNA-binding</keyword>
<dbReference type="Gene3D" id="3.10.150.10">
    <property type="entry name" value="DNA Polymerase III, subunit A, domain 2"/>
    <property type="match status" value="1"/>
</dbReference>
<dbReference type="PIRSF" id="PIRSF000804">
    <property type="entry name" value="DNA_pol_III_b"/>
    <property type="match status" value="1"/>
</dbReference>
<feature type="domain" description="DNA polymerase III beta sliding clamp central" evidence="12">
    <location>
        <begin position="131"/>
        <end position="242"/>
    </location>
</feature>
<evidence type="ECO:0000256" key="7">
    <source>
        <dbReference type="ARBA" id="ARBA00022705"/>
    </source>
</evidence>
<dbReference type="InterPro" id="IPR046938">
    <property type="entry name" value="DNA_clamp_sf"/>
</dbReference>
<keyword evidence="4 10" id="KW-0963">Cytoplasm</keyword>
<dbReference type="Pfam" id="PF00712">
    <property type="entry name" value="DNA_pol3_beta"/>
    <property type="match status" value="1"/>
</dbReference>
<gene>
    <name evidence="14" type="ORF">HMPREF9943_00072</name>
</gene>
<keyword evidence="5 10" id="KW-0808">Transferase</keyword>
<reference evidence="14 15" key="1">
    <citation type="submission" date="2013-02" db="EMBL/GenBank/DDBJ databases">
        <title>The Genome Sequence of Lactobacillus catenaformis F0143.</title>
        <authorList>
            <consortium name="The Broad Institute Genome Sequencing Platform"/>
            <person name="Earl A."/>
            <person name="Ward D."/>
            <person name="Feldgarden M."/>
            <person name="Gevers D."/>
            <person name="Izard J."/>
            <person name="Blanton J.M."/>
            <person name="Mathney J."/>
            <person name="Dewhirst F.E."/>
            <person name="Young S.K."/>
            <person name="Zeng Q."/>
            <person name="Gargeya S."/>
            <person name="Fitzgerald M."/>
            <person name="Haas B."/>
            <person name="Abouelleil A."/>
            <person name="Alvarado L."/>
            <person name="Arachchi H.M."/>
            <person name="Berlin A."/>
            <person name="Chapman S.B."/>
            <person name="Gearin G."/>
            <person name="Goldberg J."/>
            <person name="Griggs A."/>
            <person name="Gujja S."/>
            <person name="Hansen M."/>
            <person name="Heiman D."/>
            <person name="Howarth C."/>
            <person name="Larimer J."/>
            <person name="Lui A."/>
            <person name="MacDonald P.J.P."/>
            <person name="McCowen C."/>
            <person name="Montmayeur A."/>
            <person name="Murphy C."/>
            <person name="Neiman D."/>
            <person name="Pearson M."/>
            <person name="Priest M."/>
            <person name="Roberts A."/>
            <person name="Saif S."/>
            <person name="Shea T."/>
            <person name="Sisk P."/>
            <person name="Stolte C."/>
            <person name="Sykes S."/>
            <person name="Wortman J."/>
            <person name="Nusbaum C."/>
            <person name="Birren B."/>
        </authorList>
    </citation>
    <scope>NUCLEOTIDE SEQUENCE [LARGE SCALE GENOMIC DNA]</scope>
    <source>
        <strain evidence="14 15">OT 569</strain>
    </source>
</reference>
<keyword evidence="6 10" id="KW-0548">Nucleotidyltransferase</keyword>
<evidence type="ECO:0000256" key="6">
    <source>
        <dbReference type="ARBA" id="ARBA00022695"/>
    </source>
</evidence>
<dbReference type="NCBIfam" id="TIGR00663">
    <property type="entry name" value="dnan"/>
    <property type="match status" value="1"/>
</dbReference>
<dbReference type="Gene3D" id="3.70.10.10">
    <property type="match status" value="1"/>
</dbReference>
<dbReference type="RefSeq" id="WP_004801083.1">
    <property type="nucleotide sequence ID" value="NZ_KB446646.1"/>
</dbReference>
<dbReference type="PANTHER" id="PTHR30478">
    <property type="entry name" value="DNA POLYMERASE III SUBUNIT BETA"/>
    <property type="match status" value="1"/>
</dbReference>
<feature type="domain" description="DNA polymerase III beta sliding clamp N-terminal" evidence="11">
    <location>
        <begin position="1"/>
        <end position="120"/>
    </location>
</feature>
<comment type="subcellular location">
    <subcellularLocation>
        <location evidence="1 10">Cytoplasm</location>
    </subcellularLocation>
</comment>
<comment type="function">
    <text evidence="10">Confers DNA tethering and processivity to DNA polymerases and other proteins. Acts as a clamp, forming a ring around DNA (a reaction catalyzed by the clamp-loading complex) which diffuses in an ATP-independent manner freely and bidirectionally along dsDNA. Initially characterized for its ability to contact the catalytic subunit of DNA polymerase III (Pol III), a complex, multichain enzyme responsible for most of the replicative synthesis in bacteria; Pol III exhibits 3'-5' exonuclease proofreading activity. The beta chain is required for initiation of replication as well as for processivity of DNA replication.</text>
</comment>
<dbReference type="PATRIC" id="fig|999415.3.peg.73"/>
<evidence type="ECO:0000259" key="11">
    <source>
        <dbReference type="Pfam" id="PF00712"/>
    </source>
</evidence>
<sequence>MKFTIKRQVLLNALAKVSRAVSMKSPLPVLTGIKFDLESDGLVLTGSDSDIVIQTKVTQDINIKETGSVVLSSRYIFDIIRKINADEVLIYIADGSLTCIEATGSYFNLNGTPAFDYPRVDLNKKGIHLTINSLKIKDLIEKTAFATSESETRPVLTGVNFKVDGNLLTCIATDSYRLAQTKTSLEEESSFNVIIPKKSLTELSRIIEKDEIIDLYVSDRKVLFIVDDYIILSRLIDGTFPDTSRLIADQYEYELSVSSEDILGAIDRATLLADAEKSIVTLNMSADKVLLTSSSQEIGSVEEDLNKAFFKGDNLEISFSGRYLNDAIRSVNTKTVKLQFSGSMKPFIVKDMESDNNIQIVLPVRTF</sequence>
<evidence type="ECO:0000256" key="1">
    <source>
        <dbReference type="ARBA" id="ARBA00004496"/>
    </source>
</evidence>
<dbReference type="GO" id="GO:0003887">
    <property type="term" value="F:DNA-directed DNA polymerase activity"/>
    <property type="evidence" value="ECO:0007669"/>
    <property type="project" value="UniProtKB-UniRule"/>
</dbReference>
<evidence type="ECO:0000313" key="15">
    <source>
        <dbReference type="Proteomes" id="UP000011758"/>
    </source>
</evidence>
<evidence type="ECO:0000256" key="9">
    <source>
        <dbReference type="ARBA" id="ARBA00023125"/>
    </source>
</evidence>
<dbReference type="SUPFAM" id="SSF55979">
    <property type="entry name" value="DNA clamp"/>
    <property type="match status" value="3"/>
</dbReference>
<dbReference type="BioCyc" id="ECAT999415-HMP:GTTI-81-MONOMER"/>
<dbReference type="Proteomes" id="UP000011758">
    <property type="component" value="Unassembled WGS sequence"/>
</dbReference>
<keyword evidence="7 10" id="KW-0235">DNA replication</keyword>
<dbReference type="Pfam" id="PF02768">
    <property type="entry name" value="DNA_pol3_beta_3"/>
    <property type="match status" value="1"/>
</dbReference>
<feature type="domain" description="DNA polymerase III beta sliding clamp C-terminal" evidence="13">
    <location>
        <begin position="245"/>
        <end position="365"/>
    </location>
</feature>